<evidence type="ECO:0000259" key="3">
    <source>
        <dbReference type="Pfam" id="PF01425"/>
    </source>
</evidence>
<name>A0AAN5I9P0_9BILA</name>
<organism evidence="4 5">
    <name type="scientific">Pristionchus mayeri</name>
    <dbReference type="NCBI Taxonomy" id="1317129"/>
    <lineage>
        <taxon>Eukaryota</taxon>
        <taxon>Metazoa</taxon>
        <taxon>Ecdysozoa</taxon>
        <taxon>Nematoda</taxon>
        <taxon>Chromadorea</taxon>
        <taxon>Rhabditida</taxon>
        <taxon>Rhabditina</taxon>
        <taxon>Diplogasteromorpha</taxon>
        <taxon>Diplogasteroidea</taxon>
        <taxon>Neodiplogasteridae</taxon>
        <taxon>Pristionchus</taxon>
    </lineage>
</organism>
<proteinExistence type="inferred from homology"/>
<dbReference type="PANTHER" id="PTHR45847:SF10">
    <property type="entry name" value="FATTY ACID AMIDE HYDROLASE 1"/>
    <property type="match status" value="1"/>
</dbReference>
<feature type="domain" description="Amidase" evidence="3">
    <location>
        <begin position="1"/>
        <end position="164"/>
    </location>
</feature>
<dbReference type="EMBL" id="BTRK01000006">
    <property type="protein sequence ID" value="GMR57883.1"/>
    <property type="molecule type" value="Genomic_DNA"/>
</dbReference>
<keyword evidence="2" id="KW-0378">Hydrolase</keyword>
<protein>
    <recommendedName>
        <fullName evidence="3">Amidase domain-containing protein</fullName>
    </recommendedName>
</protein>
<dbReference type="Pfam" id="PF01425">
    <property type="entry name" value="Amidase"/>
    <property type="match status" value="1"/>
</dbReference>
<comment type="similarity">
    <text evidence="1">Belongs to the amidase family.</text>
</comment>
<evidence type="ECO:0000256" key="1">
    <source>
        <dbReference type="ARBA" id="ARBA00009199"/>
    </source>
</evidence>
<evidence type="ECO:0000313" key="4">
    <source>
        <dbReference type="EMBL" id="GMR57883.1"/>
    </source>
</evidence>
<dbReference type="InterPro" id="IPR052096">
    <property type="entry name" value="Endocannabinoid_amidase"/>
</dbReference>
<dbReference type="SUPFAM" id="SSF75304">
    <property type="entry name" value="Amidase signature (AS) enzymes"/>
    <property type="match status" value="1"/>
</dbReference>
<evidence type="ECO:0000313" key="5">
    <source>
        <dbReference type="Proteomes" id="UP001328107"/>
    </source>
</evidence>
<dbReference type="InterPro" id="IPR020556">
    <property type="entry name" value="Amidase_CS"/>
</dbReference>
<dbReference type="Gene3D" id="3.90.1300.10">
    <property type="entry name" value="Amidase signature (AS) domain"/>
    <property type="match status" value="1"/>
</dbReference>
<dbReference type="PROSITE" id="PS00571">
    <property type="entry name" value="AMIDASES"/>
    <property type="match status" value="1"/>
</dbReference>
<gene>
    <name evidence="4" type="ORF">PMAYCL1PPCAC_28078</name>
</gene>
<dbReference type="GO" id="GO:0009062">
    <property type="term" value="P:fatty acid catabolic process"/>
    <property type="evidence" value="ECO:0007669"/>
    <property type="project" value="TreeGrafter"/>
</dbReference>
<sequence>MPISIKECIQVKGQRCTWGLVQLIDNISTEDAFPLIKLRMEGMIPFCQTNVPTSCLSYSTDNSIYGTTSSPHSTSRTSGGSSGGEGAIIGARGSLVGLGSDMAGSIRLPSAYSGCCGLKPTATRFSLLQYREPIPWRPFCMPTDGPLAQDPYAVVEVLKSIWSDQFMS</sequence>
<dbReference type="PANTHER" id="PTHR45847">
    <property type="entry name" value="FATTY ACID AMIDE HYDROLASE"/>
    <property type="match status" value="1"/>
</dbReference>
<dbReference type="InterPro" id="IPR023631">
    <property type="entry name" value="Amidase_dom"/>
</dbReference>
<comment type="caution">
    <text evidence="4">The sequence shown here is derived from an EMBL/GenBank/DDBJ whole genome shotgun (WGS) entry which is preliminary data.</text>
</comment>
<dbReference type="GO" id="GO:0004040">
    <property type="term" value="F:amidase activity"/>
    <property type="evidence" value="ECO:0007669"/>
    <property type="project" value="TreeGrafter"/>
</dbReference>
<dbReference type="GO" id="GO:0017064">
    <property type="term" value="F:fatty acid amide hydrolase activity"/>
    <property type="evidence" value="ECO:0007669"/>
    <property type="project" value="TreeGrafter"/>
</dbReference>
<accession>A0AAN5I9P0</accession>
<feature type="non-terminal residue" evidence="4">
    <location>
        <position position="168"/>
    </location>
</feature>
<dbReference type="Proteomes" id="UP001328107">
    <property type="component" value="Unassembled WGS sequence"/>
</dbReference>
<reference evidence="5" key="1">
    <citation type="submission" date="2022-10" db="EMBL/GenBank/DDBJ databases">
        <title>Genome assembly of Pristionchus species.</title>
        <authorList>
            <person name="Yoshida K."/>
            <person name="Sommer R.J."/>
        </authorList>
    </citation>
    <scope>NUCLEOTIDE SEQUENCE [LARGE SCALE GENOMIC DNA]</scope>
    <source>
        <strain evidence="5">RS5460</strain>
    </source>
</reference>
<keyword evidence="5" id="KW-1185">Reference proteome</keyword>
<dbReference type="InterPro" id="IPR036928">
    <property type="entry name" value="AS_sf"/>
</dbReference>
<evidence type="ECO:0000256" key="2">
    <source>
        <dbReference type="ARBA" id="ARBA00022801"/>
    </source>
</evidence>
<dbReference type="AlphaFoldDB" id="A0AAN5I9P0"/>